<keyword evidence="1" id="KW-0472">Membrane</keyword>
<evidence type="ECO:0000313" key="3">
    <source>
        <dbReference type="Proteomes" id="UP001497623"/>
    </source>
</evidence>
<gene>
    <name evidence="2" type="ORF">MNOR_LOCUS11054</name>
</gene>
<reference evidence="2 3" key="1">
    <citation type="submission" date="2024-05" db="EMBL/GenBank/DDBJ databases">
        <authorList>
            <person name="Wallberg A."/>
        </authorList>
    </citation>
    <scope>NUCLEOTIDE SEQUENCE [LARGE SCALE GENOMIC DNA]</scope>
</reference>
<keyword evidence="1" id="KW-1133">Transmembrane helix</keyword>
<proteinExistence type="predicted"/>
<organism evidence="2 3">
    <name type="scientific">Meganyctiphanes norvegica</name>
    <name type="common">Northern krill</name>
    <name type="synonym">Thysanopoda norvegica</name>
    <dbReference type="NCBI Taxonomy" id="48144"/>
    <lineage>
        <taxon>Eukaryota</taxon>
        <taxon>Metazoa</taxon>
        <taxon>Ecdysozoa</taxon>
        <taxon>Arthropoda</taxon>
        <taxon>Crustacea</taxon>
        <taxon>Multicrustacea</taxon>
        <taxon>Malacostraca</taxon>
        <taxon>Eumalacostraca</taxon>
        <taxon>Eucarida</taxon>
        <taxon>Euphausiacea</taxon>
        <taxon>Euphausiidae</taxon>
        <taxon>Meganyctiphanes</taxon>
    </lineage>
</organism>
<protein>
    <submittedName>
        <fullName evidence="2">Uncharacterized protein</fullName>
    </submittedName>
</protein>
<dbReference type="EMBL" id="CAXKWB010005723">
    <property type="protein sequence ID" value="CAL4079560.1"/>
    <property type="molecule type" value="Genomic_DNA"/>
</dbReference>
<dbReference type="AlphaFoldDB" id="A0AAV2QET1"/>
<evidence type="ECO:0000256" key="1">
    <source>
        <dbReference type="SAM" id="Phobius"/>
    </source>
</evidence>
<name>A0AAV2QET1_MEGNR</name>
<comment type="caution">
    <text evidence="2">The sequence shown here is derived from an EMBL/GenBank/DDBJ whole genome shotgun (WGS) entry which is preliminary data.</text>
</comment>
<keyword evidence="3" id="KW-1185">Reference proteome</keyword>
<evidence type="ECO:0000313" key="2">
    <source>
        <dbReference type="EMBL" id="CAL4079560.1"/>
    </source>
</evidence>
<feature type="transmembrane region" description="Helical" evidence="1">
    <location>
        <begin position="35"/>
        <end position="55"/>
    </location>
</feature>
<dbReference type="Proteomes" id="UP001497623">
    <property type="component" value="Unassembled WGS sequence"/>
</dbReference>
<keyword evidence="1" id="KW-0812">Transmembrane</keyword>
<sequence>MYTMLGLRGRESFPMPPAVQGDNVPTLPPEIATDAAIYVGMIMVFYVAIIVLLVGSNLHRIRCRFSKDKRILLANTQGIIQPNNTEDEVDKPAASLTMLPKGSSLKTPLIYVHPECNICKSESMSQETRHSITTAVMSPMTSTDWYTDPVQV</sequence>
<accession>A0AAV2QET1</accession>